<dbReference type="STRING" id="293826.Amet_2692"/>
<evidence type="ECO:0000313" key="2">
    <source>
        <dbReference type="EMBL" id="ABR48844.1"/>
    </source>
</evidence>
<accession>A6TRM6</accession>
<feature type="region of interest" description="Disordered" evidence="1">
    <location>
        <begin position="1"/>
        <end position="103"/>
    </location>
</feature>
<dbReference type="KEGG" id="amt:Amet_2692"/>
<keyword evidence="3" id="KW-1185">Reference proteome</keyword>
<feature type="compositionally biased region" description="Basic and acidic residues" evidence="1">
    <location>
        <begin position="55"/>
        <end position="69"/>
    </location>
</feature>
<dbReference type="HOGENOM" id="CLU_2257793_0_0_9"/>
<sequence length="103" mass="12306">MSIKPIDSQISFTNSLHESKDKQNDMNRSKISHQFTENKQQTEIKNKQTQVQNNEETKSKQFGENDKNHSNQQFNKKRHKKQSKNHDQVDKFDHRGKKIDLRI</sequence>
<name>A6TRM6_ALKMQ</name>
<evidence type="ECO:0000313" key="3">
    <source>
        <dbReference type="Proteomes" id="UP000001572"/>
    </source>
</evidence>
<protein>
    <submittedName>
        <fullName evidence="2">Uncharacterized protein</fullName>
    </submittedName>
</protein>
<feature type="compositionally biased region" description="Basic and acidic residues" evidence="1">
    <location>
        <begin position="17"/>
        <end position="28"/>
    </location>
</feature>
<dbReference type="RefSeq" id="WP_012063817.1">
    <property type="nucleotide sequence ID" value="NC_009633.1"/>
</dbReference>
<dbReference type="Proteomes" id="UP000001572">
    <property type="component" value="Chromosome"/>
</dbReference>
<gene>
    <name evidence="2" type="ordered locus">Amet_2692</name>
</gene>
<proteinExistence type="predicted"/>
<reference evidence="3" key="1">
    <citation type="journal article" date="2016" name="Genome Announc.">
        <title>Complete genome sequence of Alkaliphilus metalliredigens strain QYMF, an alkaliphilic and metal-reducing bacterium isolated from borax-contaminated leachate ponds.</title>
        <authorList>
            <person name="Hwang C."/>
            <person name="Copeland A."/>
            <person name="Lucas S."/>
            <person name="Lapidus A."/>
            <person name="Barry K."/>
            <person name="Detter J.C."/>
            <person name="Glavina Del Rio T."/>
            <person name="Hammon N."/>
            <person name="Israni S."/>
            <person name="Dalin E."/>
            <person name="Tice H."/>
            <person name="Pitluck S."/>
            <person name="Chertkov O."/>
            <person name="Brettin T."/>
            <person name="Bruce D."/>
            <person name="Han C."/>
            <person name="Schmutz J."/>
            <person name="Larimer F."/>
            <person name="Land M.L."/>
            <person name="Hauser L."/>
            <person name="Kyrpides N."/>
            <person name="Mikhailova N."/>
            <person name="Ye Q."/>
            <person name="Zhou J."/>
            <person name="Richardson P."/>
            <person name="Fields M.W."/>
        </authorList>
    </citation>
    <scope>NUCLEOTIDE SEQUENCE [LARGE SCALE GENOMIC DNA]</scope>
    <source>
        <strain evidence="3">QYMF</strain>
    </source>
</reference>
<dbReference type="EMBL" id="CP000724">
    <property type="protein sequence ID" value="ABR48844.1"/>
    <property type="molecule type" value="Genomic_DNA"/>
</dbReference>
<feature type="compositionally biased region" description="Basic and acidic residues" evidence="1">
    <location>
        <begin position="84"/>
        <end position="103"/>
    </location>
</feature>
<dbReference type="AlphaFoldDB" id="A6TRM6"/>
<organism evidence="2 3">
    <name type="scientific">Alkaliphilus metalliredigens (strain QYMF)</name>
    <dbReference type="NCBI Taxonomy" id="293826"/>
    <lineage>
        <taxon>Bacteria</taxon>
        <taxon>Bacillati</taxon>
        <taxon>Bacillota</taxon>
        <taxon>Clostridia</taxon>
        <taxon>Peptostreptococcales</taxon>
        <taxon>Natronincolaceae</taxon>
        <taxon>Alkaliphilus</taxon>
    </lineage>
</organism>
<evidence type="ECO:0000256" key="1">
    <source>
        <dbReference type="SAM" id="MobiDB-lite"/>
    </source>
</evidence>